<dbReference type="EMBL" id="LLXH01001877">
    <property type="protein sequence ID" value="PKC57264.1"/>
    <property type="molecule type" value="Genomic_DNA"/>
</dbReference>
<dbReference type="VEuPathDB" id="FungiDB:RhiirA1_499146"/>
<sequence length="250" mass="29784">MKKNKIKRIIDVKKKHPEEKIEEIKEFFKNNKSYNKDLEILHIEVLIPYVEYRKKVLQSILKNCTGVRSSVTYENLAKLAISAINCATKGIPYKNDIKHVWSTNLQRKKRLSTILKRALRFYFIANNCDGLDWRNCSVPPSYWEEVNNEGWEKILSQFNLKQSWNLYIKLIKNYEETDYEVEDGFELITWTSELNLDDLDFKRCERLLNWLRLMCVWINNHNNIAQQISDPVTKSYKKPNSIRMVTTTLL</sequence>
<accession>A0A2N0R1A2</accession>
<reference evidence="1 3" key="1">
    <citation type="submission" date="2017-10" db="EMBL/GenBank/DDBJ databases">
        <title>Extensive intraspecific genome diversity in a model arbuscular mycorrhizal fungus.</title>
        <authorList>
            <person name="Chen E.C.H."/>
            <person name="Morin E."/>
            <person name="Baudet D."/>
            <person name="Noel J."/>
            <person name="Ndikumana S."/>
            <person name="Charron P."/>
            <person name="St-Onge C."/>
            <person name="Giorgi J."/>
            <person name="Grigoriev I.V."/>
            <person name="Roux C."/>
            <person name="Martin F.M."/>
            <person name="Corradi N."/>
        </authorList>
    </citation>
    <scope>NUCLEOTIDE SEQUENCE [LARGE SCALE GENOMIC DNA]</scope>
    <source>
        <strain evidence="1 3">A1</strain>
    </source>
</reference>
<evidence type="ECO:0000313" key="1">
    <source>
        <dbReference type="EMBL" id="PKC57081.1"/>
    </source>
</evidence>
<dbReference type="VEuPathDB" id="FungiDB:RhiirA1_498513"/>
<dbReference type="AlphaFoldDB" id="A0A2N0R1A2"/>
<evidence type="ECO:0000313" key="3">
    <source>
        <dbReference type="Proteomes" id="UP000232688"/>
    </source>
</evidence>
<comment type="caution">
    <text evidence="1">The sequence shown here is derived from an EMBL/GenBank/DDBJ whole genome shotgun (WGS) entry which is preliminary data.</text>
</comment>
<organism evidence="1 3">
    <name type="scientific">Rhizophagus irregularis</name>
    <dbReference type="NCBI Taxonomy" id="588596"/>
    <lineage>
        <taxon>Eukaryota</taxon>
        <taxon>Fungi</taxon>
        <taxon>Fungi incertae sedis</taxon>
        <taxon>Mucoromycota</taxon>
        <taxon>Glomeromycotina</taxon>
        <taxon>Glomeromycetes</taxon>
        <taxon>Glomerales</taxon>
        <taxon>Glomeraceae</taxon>
        <taxon>Rhizophagus</taxon>
    </lineage>
</organism>
<evidence type="ECO:0000313" key="2">
    <source>
        <dbReference type="EMBL" id="PKC57264.1"/>
    </source>
</evidence>
<protein>
    <submittedName>
        <fullName evidence="1">Uncharacterized protein</fullName>
    </submittedName>
</protein>
<name>A0A2N0R1A2_9GLOM</name>
<proteinExistence type="predicted"/>
<dbReference type="EMBL" id="LLXH01001933">
    <property type="protein sequence ID" value="PKC57081.1"/>
    <property type="molecule type" value="Genomic_DNA"/>
</dbReference>
<dbReference type="VEuPathDB" id="FungiDB:RhiirFUN_008145"/>
<dbReference type="Proteomes" id="UP000232688">
    <property type="component" value="Unassembled WGS sequence"/>
</dbReference>
<reference evidence="1 3" key="2">
    <citation type="submission" date="2017-10" db="EMBL/GenBank/DDBJ databases">
        <title>Genome analyses suggest a sexual origin of heterokaryosis in a supposedly ancient asexual fungus.</title>
        <authorList>
            <person name="Corradi N."/>
            <person name="Sedzielewska K."/>
            <person name="Noel J."/>
            <person name="Charron P."/>
            <person name="Farinelli L."/>
            <person name="Marton T."/>
            <person name="Kruger M."/>
            <person name="Pelin A."/>
            <person name="Brachmann A."/>
            <person name="Corradi N."/>
        </authorList>
    </citation>
    <scope>NUCLEOTIDE SEQUENCE [LARGE SCALE GENOMIC DNA]</scope>
    <source>
        <strain evidence="1 3">A1</strain>
    </source>
</reference>
<gene>
    <name evidence="2" type="ORF">RhiirA1_498513</name>
    <name evidence="1" type="ORF">RhiirA1_499146</name>
</gene>